<evidence type="ECO:0000313" key="3">
    <source>
        <dbReference type="EMBL" id="CAK3943059.1"/>
    </source>
</evidence>
<dbReference type="GO" id="GO:0042134">
    <property type="term" value="F:rRNA primary transcript binding"/>
    <property type="evidence" value="ECO:0007669"/>
    <property type="project" value="InterPro"/>
</dbReference>
<dbReference type="Proteomes" id="UP001296104">
    <property type="component" value="Unassembled WGS sequence"/>
</dbReference>
<comment type="caution">
    <text evidence="3">The sequence shown here is derived from an EMBL/GenBank/DDBJ whole genome shotgun (WGS) entry which is preliminary data.</text>
</comment>
<dbReference type="GO" id="GO:0000172">
    <property type="term" value="C:ribonuclease MRP complex"/>
    <property type="evidence" value="ECO:0007669"/>
    <property type="project" value="InterPro"/>
</dbReference>
<feature type="compositionally biased region" description="Polar residues" evidence="1">
    <location>
        <begin position="184"/>
        <end position="195"/>
    </location>
</feature>
<dbReference type="PANTHER" id="PTHR37792">
    <property type="entry name" value="RIBONUCLEASE MRP PROTEIN SUBUNIT RMP1"/>
    <property type="match status" value="1"/>
</dbReference>
<organism evidence="3 4">
    <name type="scientific">Lecanosticta acicola</name>
    <dbReference type="NCBI Taxonomy" id="111012"/>
    <lineage>
        <taxon>Eukaryota</taxon>
        <taxon>Fungi</taxon>
        <taxon>Dikarya</taxon>
        <taxon>Ascomycota</taxon>
        <taxon>Pezizomycotina</taxon>
        <taxon>Dothideomycetes</taxon>
        <taxon>Dothideomycetidae</taxon>
        <taxon>Mycosphaerellales</taxon>
        <taxon>Mycosphaerellaceae</taxon>
        <taxon>Lecanosticta</taxon>
    </lineage>
</organism>
<dbReference type="Pfam" id="PF20945">
    <property type="entry name" value="RMP1"/>
    <property type="match status" value="1"/>
</dbReference>
<dbReference type="GO" id="GO:0000294">
    <property type="term" value="P:nuclear-transcribed mRNA catabolic process, RNase MRP-dependent"/>
    <property type="evidence" value="ECO:0007669"/>
    <property type="project" value="TreeGrafter"/>
</dbReference>
<evidence type="ECO:0000256" key="1">
    <source>
        <dbReference type="SAM" id="MobiDB-lite"/>
    </source>
</evidence>
<protein>
    <recommendedName>
        <fullName evidence="2">RNase MRP protein 1 RNA binding domain-containing protein</fullName>
    </recommendedName>
</protein>
<feature type="domain" description="RNase MRP protein 1 RNA binding" evidence="2">
    <location>
        <begin position="24"/>
        <end position="127"/>
    </location>
</feature>
<dbReference type="PANTHER" id="PTHR37792:SF1">
    <property type="entry name" value="RIBONUCLEASE MRP PROTEIN SUBUNIT RMP1"/>
    <property type="match status" value="1"/>
</dbReference>
<dbReference type="CDD" id="cd22573">
    <property type="entry name" value="RMP1_RBD"/>
    <property type="match status" value="1"/>
</dbReference>
<sequence>MATAQDLLNITAEDQSQLLHLADLLHLFHHRNKNQHRRSVWYRQFSLFRRQLNNLTHGITLLNTVPATNVARARKKAQDAKTVQLYQDRISFWRDVMVAKWQHSFSQVIADGRFSVLGLALLAILAEVCKIVGILVELEELGQGEVEKVLEEFGREEWDGADKQNVDVEGKEDLGEVVRRYEQSSIMTVDSQSPPIKSMGTKKRPMDPSSNPVKKKKRRKVAGDAIDDIFG</sequence>
<feature type="region of interest" description="Disordered" evidence="1">
    <location>
        <begin position="184"/>
        <end position="231"/>
    </location>
</feature>
<dbReference type="InterPro" id="IPR047205">
    <property type="entry name" value="RMP1"/>
</dbReference>
<accession>A0AAI8YW36</accession>
<gene>
    <name evidence="3" type="ORF">LECACI_7A003133</name>
</gene>
<dbReference type="AlphaFoldDB" id="A0AAI8YW36"/>
<evidence type="ECO:0000313" key="4">
    <source>
        <dbReference type="Proteomes" id="UP001296104"/>
    </source>
</evidence>
<name>A0AAI8YW36_9PEZI</name>
<dbReference type="GO" id="GO:0000466">
    <property type="term" value="P:maturation of 5.8S rRNA from tricistronic rRNA transcript (SSU-rRNA, 5.8S rRNA, LSU-rRNA)"/>
    <property type="evidence" value="ECO:0007669"/>
    <property type="project" value="TreeGrafter"/>
</dbReference>
<proteinExistence type="predicted"/>
<dbReference type="InterPro" id="IPR047204">
    <property type="entry name" value="RMP1_RBD"/>
</dbReference>
<keyword evidence="4" id="KW-1185">Reference proteome</keyword>
<dbReference type="EMBL" id="CAVMBE010000014">
    <property type="protein sequence ID" value="CAK3943059.1"/>
    <property type="molecule type" value="Genomic_DNA"/>
</dbReference>
<reference evidence="3" key="1">
    <citation type="submission" date="2023-11" db="EMBL/GenBank/DDBJ databases">
        <authorList>
            <person name="Alioto T."/>
            <person name="Alioto T."/>
            <person name="Gomez Garrido J."/>
        </authorList>
    </citation>
    <scope>NUCLEOTIDE SEQUENCE</scope>
</reference>
<evidence type="ECO:0000259" key="2">
    <source>
        <dbReference type="Pfam" id="PF20945"/>
    </source>
</evidence>